<dbReference type="Proteomes" id="UP001196379">
    <property type="component" value="Unassembled WGS sequence"/>
</dbReference>
<dbReference type="EMBL" id="JABULY010000001">
    <property type="protein sequence ID" value="MBV6531251.1"/>
    <property type="molecule type" value="Genomic_DNA"/>
</dbReference>
<gene>
    <name evidence="1" type="ORF">HT657_03670</name>
</gene>
<proteinExistence type="predicted"/>
<protein>
    <submittedName>
        <fullName evidence="1">Uncharacterized protein</fullName>
    </submittedName>
</protein>
<evidence type="ECO:0000313" key="2">
    <source>
        <dbReference type="Proteomes" id="UP001196379"/>
    </source>
</evidence>
<name>A0ABS6S6T2_9PAST</name>
<keyword evidence="2" id="KW-1185">Reference proteome</keyword>
<sequence>MKVIKYQTERIENLAQSQTLLAELFTYVGEHYDQTAQLRPEWQHFFQIWAGKTPYTKIKVFTARDEQNQIQWCVMALLIENPLFVTKLFIHRFINLTNNDGDFDDYVTLILDNL</sequence>
<dbReference type="GeneID" id="65549187"/>
<accession>A0ABS6S6T2</accession>
<organism evidence="1 2">
    <name type="scientific">Ursidibacter maritimus</name>
    <dbReference type="NCBI Taxonomy" id="1331689"/>
    <lineage>
        <taxon>Bacteria</taxon>
        <taxon>Pseudomonadati</taxon>
        <taxon>Pseudomonadota</taxon>
        <taxon>Gammaproteobacteria</taxon>
        <taxon>Pasteurellales</taxon>
        <taxon>Pasteurellaceae</taxon>
        <taxon>Ursidibacter</taxon>
    </lineage>
</organism>
<comment type="caution">
    <text evidence="1">The sequence shown here is derived from an EMBL/GenBank/DDBJ whole genome shotgun (WGS) entry which is preliminary data.</text>
</comment>
<dbReference type="RefSeq" id="WP_157403302.1">
    <property type="nucleotide sequence ID" value="NZ_JABULY010000001.1"/>
</dbReference>
<evidence type="ECO:0000313" key="1">
    <source>
        <dbReference type="EMBL" id="MBV6531251.1"/>
    </source>
</evidence>
<reference evidence="1 2" key="1">
    <citation type="journal article" date="2021" name="Mol. Ecol.">
        <title>Polar bear-adapted Ursidibacter maritimus are remarkably conserved after generations in captivity.</title>
        <authorList>
            <person name="Espinosa-Gongora C."/>
            <person name="Hansen M.J."/>
            <person name="Bertelsen M.F."/>
            <person name="Bojesen A.M."/>
        </authorList>
    </citation>
    <scope>NUCLEOTIDE SEQUENCE [LARGE SCALE GENOMIC DNA]</scope>
    <source>
        <strain evidence="1 2">Pb43106</strain>
    </source>
</reference>